<dbReference type="Ensembl" id="ENSCMMT00000028540.1">
    <property type="protein sequence ID" value="ENSCMMP00000026102.1"/>
    <property type="gene ID" value="ENSCMMG00000016110.1"/>
</dbReference>
<evidence type="ECO:0000313" key="2">
    <source>
        <dbReference type="Proteomes" id="UP000694556"/>
    </source>
</evidence>
<sequence>MWDPRRWRPRGLETQEVETRGAGGRAVEGWAGGALAGRQRARGRFLSPLFIPTDTTFSFPLLGREVVDVQGDLPAVGALADLGDAAAELAAQRPAVGRARRRHQGALPGQQTEIPGPGAAARPLVPVLGDVGHPEGLVEEAAAVVPVAEGLPAGAAEEGEGHAALSHDARGWGEVVQTPSSGGRGGQWGYKGGVGLGGGQWGPMGLIEANRGHGVGRG</sequence>
<dbReference type="Proteomes" id="UP000694556">
    <property type="component" value="Chromosome 20"/>
</dbReference>
<name>A0A8C3GQB1_CAIMO</name>
<reference evidence="1" key="1">
    <citation type="submission" date="2018-09" db="EMBL/GenBank/DDBJ databases">
        <title>Common duck and Muscovy duck high density SNP chip.</title>
        <authorList>
            <person name="Vignal A."/>
            <person name="Thebault N."/>
            <person name="Warren W.C."/>
        </authorList>
    </citation>
    <scope>NUCLEOTIDE SEQUENCE [LARGE SCALE GENOMIC DNA]</scope>
</reference>
<keyword evidence="2" id="KW-1185">Reference proteome</keyword>
<reference evidence="1" key="2">
    <citation type="submission" date="2025-08" db="UniProtKB">
        <authorList>
            <consortium name="Ensembl"/>
        </authorList>
    </citation>
    <scope>IDENTIFICATION</scope>
</reference>
<proteinExistence type="predicted"/>
<organism evidence="1 2">
    <name type="scientific">Cairina moschata</name>
    <name type="common">Muscovy duck</name>
    <dbReference type="NCBI Taxonomy" id="8855"/>
    <lineage>
        <taxon>Eukaryota</taxon>
        <taxon>Metazoa</taxon>
        <taxon>Chordata</taxon>
        <taxon>Craniata</taxon>
        <taxon>Vertebrata</taxon>
        <taxon>Euteleostomi</taxon>
        <taxon>Archelosauria</taxon>
        <taxon>Archosauria</taxon>
        <taxon>Dinosauria</taxon>
        <taxon>Saurischia</taxon>
        <taxon>Theropoda</taxon>
        <taxon>Coelurosauria</taxon>
        <taxon>Aves</taxon>
        <taxon>Neognathae</taxon>
        <taxon>Galloanserae</taxon>
        <taxon>Anseriformes</taxon>
        <taxon>Anatidae</taxon>
        <taxon>Anatinae</taxon>
        <taxon>Cairina</taxon>
    </lineage>
</organism>
<dbReference type="AlphaFoldDB" id="A0A8C3GQB1"/>
<evidence type="ECO:0000313" key="1">
    <source>
        <dbReference type="Ensembl" id="ENSCMMP00000026102.1"/>
    </source>
</evidence>
<reference evidence="1" key="3">
    <citation type="submission" date="2025-09" db="UniProtKB">
        <authorList>
            <consortium name="Ensembl"/>
        </authorList>
    </citation>
    <scope>IDENTIFICATION</scope>
</reference>
<protein>
    <submittedName>
        <fullName evidence="1">Uncharacterized protein</fullName>
    </submittedName>
</protein>
<accession>A0A8C3GQB1</accession>